<keyword evidence="3" id="KW-1185">Reference proteome</keyword>
<accession>D2W290</accession>
<proteinExistence type="predicted"/>
<keyword evidence="1" id="KW-0732">Signal</keyword>
<dbReference type="KEGG" id="ngr:NAEGRDRAFT_82118"/>
<name>D2W290_NAEGR</name>
<dbReference type="InParanoid" id="D2W290"/>
<gene>
    <name evidence="2" type="ORF">NAEGRDRAFT_82118</name>
</gene>
<evidence type="ECO:0000313" key="2">
    <source>
        <dbReference type="EMBL" id="EFC36822.1"/>
    </source>
</evidence>
<evidence type="ECO:0000256" key="1">
    <source>
        <dbReference type="SAM" id="SignalP"/>
    </source>
</evidence>
<reference evidence="2 3" key="1">
    <citation type="journal article" date="2010" name="Cell">
        <title>The genome of Naegleria gruberi illuminates early eukaryotic versatility.</title>
        <authorList>
            <person name="Fritz-Laylin L.K."/>
            <person name="Prochnik S.E."/>
            <person name="Ginger M.L."/>
            <person name="Dacks J.B."/>
            <person name="Carpenter M.L."/>
            <person name="Field M.C."/>
            <person name="Kuo A."/>
            <person name="Paredez A."/>
            <person name="Chapman J."/>
            <person name="Pham J."/>
            <person name="Shu S."/>
            <person name="Neupane R."/>
            <person name="Cipriano M."/>
            <person name="Mancuso J."/>
            <person name="Tu H."/>
            <person name="Salamov A."/>
            <person name="Lindquist E."/>
            <person name="Shapiro H."/>
            <person name="Lucas S."/>
            <person name="Grigoriev I.V."/>
            <person name="Cande W.Z."/>
            <person name="Fulton C."/>
            <person name="Rokhsar D.S."/>
            <person name="Dawson S.C."/>
        </authorList>
    </citation>
    <scope>NUCLEOTIDE SEQUENCE [LARGE SCALE GENOMIC DNA]</scope>
    <source>
        <strain evidence="2 3">NEG-M</strain>
    </source>
</reference>
<dbReference type="VEuPathDB" id="AmoebaDB:NAEGRDRAFT_82118"/>
<dbReference type="GeneID" id="8862923"/>
<feature type="chain" id="PRO_5003038940" evidence="1">
    <location>
        <begin position="33"/>
        <end position="1040"/>
    </location>
</feature>
<dbReference type="AlphaFoldDB" id="D2W290"/>
<organism evidence="3">
    <name type="scientific">Naegleria gruberi</name>
    <name type="common">Amoeba</name>
    <dbReference type="NCBI Taxonomy" id="5762"/>
    <lineage>
        <taxon>Eukaryota</taxon>
        <taxon>Discoba</taxon>
        <taxon>Heterolobosea</taxon>
        <taxon>Tetramitia</taxon>
        <taxon>Eutetramitia</taxon>
        <taxon>Vahlkampfiidae</taxon>
        <taxon>Naegleria</taxon>
    </lineage>
</organism>
<dbReference type="RefSeq" id="XP_002669566.1">
    <property type="nucleotide sequence ID" value="XM_002669520.1"/>
</dbReference>
<dbReference type="OrthoDB" id="10253590at2759"/>
<protein>
    <submittedName>
        <fullName evidence="2">Predicted protein</fullName>
    </submittedName>
</protein>
<dbReference type="OMA" id="SCNLCAT"/>
<evidence type="ECO:0000313" key="3">
    <source>
        <dbReference type="Proteomes" id="UP000006671"/>
    </source>
</evidence>
<dbReference type="EMBL" id="GG738925">
    <property type="protein sequence ID" value="EFC36822.1"/>
    <property type="molecule type" value="Genomic_DNA"/>
</dbReference>
<dbReference type="Proteomes" id="UP000006671">
    <property type="component" value="Unassembled WGS sequence"/>
</dbReference>
<feature type="signal peptide" evidence="1">
    <location>
        <begin position="1"/>
        <end position="32"/>
    </location>
</feature>
<sequence length="1040" mass="115230">MLRSKSFEKKGIIVMMMMALLALSLSIAIVHSSPTPTDEEVAAITSIASNNNNNTIITTDAKTKSKIVSVLCPTDHEMVYNFKASTLLGTKPHLQSVSAIKNGSSQENTLMGKMTLTCAGSTTKKNLIAVSFPSVQYLQFQGMKKYGNLGKKDVNFWFNKKYRTLQKRRNLTKAMNKYPLAIVRSKTGQVSKMIFHKREPFWLKSIKKGLVRVLTTETKRVQRKQTDGFGSAYTQKFNKTKSPKKKVTQVIQKFSEKDFKKISPKKRTIGYEGSHLVKINKKGLITRALMGTRITMGKRPALPSFKKFEKETGKKKKFVTKNKDQVQTLHISSLKLNKVIKKKKADLPKIISKFFNVAKGSVAVKPQFIIIKTFGMTKQDRKDAKKMISKTFKPKNLKKLLSSVKKDFKDVSPVTNKKLSKVAQYVSKSPVKASKVLMTELMKGVLALKKISPTEPVTKKIIPYIESVQSLVASVNNTKVQDKLAKISKIHPVLANNYPYASILIKKPTKEVVTFLKQLKTHHSNSTKHSISKTNAFLAYADLADRSTDATITKEIVGEIISALMGATSQESFLTAIHALNNAGKGVPLSIIKSVLLSEKMPESIKNMITENLKKRVGDIKVDELIHSLIKSKRLSESVIASLISAQTDREGLLKNGTSVQQFASLLKKNPSDLIKNAIKQYLYTVGTEESAKELEQSYEQTTEMITQSDIEDEGVTLELNEEESNAKSKVEQVAEKIKSYFESANWNGAKSTCLAASKTEKMCIYNNEMLNFVRKQGDLSTISKSKFYSYENKFGTNGINIYTGFVVYGGASFDCSKSSAFDAVFFGRAAAEANLFDNTYPVASAYAELNNRDASSINNRVFVKLFTTTFVDKQFLPSVTTCTSETKNILTKAIPNLIKTSYTITVGPVPITFSFGVGISYGVDLKYAYCLNSFSASLSLEPTLVADITGSADVGIPLAKATVAISASATTRGIPELSFSSCNLCATLSYKLESANFEATLKGKVAVWEKSWTLYTYTLPIAYSKQLYQQCVNTKLPTI</sequence>